<protein>
    <submittedName>
        <fullName evidence="1">Uncharacterized protein</fullName>
    </submittedName>
</protein>
<comment type="caution">
    <text evidence="1">The sequence shown here is derived from an EMBL/GenBank/DDBJ whole genome shotgun (WGS) entry which is preliminary data.</text>
</comment>
<dbReference type="Proteomes" id="UP000828251">
    <property type="component" value="Unassembled WGS sequence"/>
</dbReference>
<sequence>MARELIRLDNKRIFIEQMKMPSITVDKELPAGNGLLARGHDTVGVQVGP</sequence>
<organism evidence="1 2">
    <name type="scientific">Gossypium stocksii</name>
    <dbReference type="NCBI Taxonomy" id="47602"/>
    <lineage>
        <taxon>Eukaryota</taxon>
        <taxon>Viridiplantae</taxon>
        <taxon>Streptophyta</taxon>
        <taxon>Embryophyta</taxon>
        <taxon>Tracheophyta</taxon>
        <taxon>Spermatophyta</taxon>
        <taxon>Magnoliopsida</taxon>
        <taxon>eudicotyledons</taxon>
        <taxon>Gunneridae</taxon>
        <taxon>Pentapetalae</taxon>
        <taxon>rosids</taxon>
        <taxon>malvids</taxon>
        <taxon>Malvales</taxon>
        <taxon>Malvaceae</taxon>
        <taxon>Malvoideae</taxon>
        <taxon>Gossypium</taxon>
    </lineage>
</organism>
<dbReference type="EMBL" id="JAIQCV010000013">
    <property type="protein sequence ID" value="KAH1031171.1"/>
    <property type="molecule type" value="Genomic_DNA"/>
</dbReference>
<dbReference type="AlphaFoldDB" id="A0A9D3U7A2"/>
<reference evidence="1 2" key="1">
    <citation type="journal article" date="2021" name="Plant Biotechnol. J.">
        <title>Multi-omics assisted identification of the key and species-specific regulatory components of drought-tolerant mechanisms in Gossypium stocksii.</title>
        <authorList>
            <person name="Yu D."/>
            <person name="Ke L."/>
            <person name="Zhang D."/>
            <person name="Wu Y."/>
            <person name="Sun Y."/>
            <person name="Mei J."/>
            <person name="Sun J."/>
            <person name="Sun Y."/>
        </authorList>
    </citation>
    <scope>NUCLEOTIDE SEQUENCE [LARGE SCALE GENOMIC DNA]</scope>
    <source>
        <strain evidence="2">cv. E1</strain>
        <tissue evidence="1">Leaf</tissue>
    </source>
</reference>
<proteinExistence type="predicted"/>
<accession>A0A9D3U7A2</accession>
<evidence type="ECO:0000313" key="1">
    <source>
        <dbReference type="EMBL" id="KAH1031171.1"/>
    </source>
</evidence>
<name>A0A9D3U7A2_9ROSI</name>
<keyword evidence="2" id="KW-1185">Reference proteome</keyword>
<evidence type="ECO:0000313" key="2">
    <source>
        <dbReference type="Proteomes" id="UP000828251"/>
    </source>
</evidence>
<gene>
    <name evidence="1" type="ORF">J1N35_043345</name>
</gene>